<dbReference type="Proteomes" id="UP001060085">
    <property type="component" value="Linkage Group LG07"/>
</dbReference>
<name>A0ACB9ZZW4_CATRO</name>
<evidence type="ECO:0000313" key="1">
    <source>
        <dbReference type="EMBL" id="KAI5653884.1"/>
    </source>
</evidence>
<sequence>MLFSPEVKTMKGNKNGAKRRKWSRRQQISQPTARGKLIYHHWFCGTKGIGKQRPIIDGRPRPTVGNFDLQLGDLKDELGRRSEFQLRLQFLILSFLFPFFYLPIAFVCNLIIARLDYLQGCSKLKKKKNLRQPIEVNWGN</sequence>
<accession>A0ACB9ZZW4</accession>
<gene>
    <name evidence="1" type="ORF">M9H77_31071</name>
</gene>
<proteinExistence type="predicted"/>
<reference evidence="2" key="1">
    <citation type="journal article" date="2023" name="Nat. Plants">
        <title>Single-cell RNA sequencing provides a high-resolution roadmap for understanding the multicellular compartmentation of specialized metabolism.</title>
        <authorList>
            <person name="Sun S."/>
            <person name="Shen X."/>
            <person name="Li Y."/>
            <person name="Li Y."/>
            <person name="Wang S."/>
            <person name="Li R."/>
            <person name="Zhang H."/>
            <person name="Shen G."/>
            <person name="Guo B."/>
            <person name="Wei J."/>
            <person name="Xu J."/>
            <person name="St-Pierre B."/>
            <person name="Chen S."/>
            <person name="Sun C."/>
        </authorList>
    </citation>
    <scope>NUCLEOTIDE SEQUENCE [LARGE SCALE GENOMIC DNA]</scope>
</reference>
<evidence type="ECO:0000313" key="2">
    <source>
        <dbReference type="Proteomes" id="UP001060085"/>
    </source>
</evidence>
<organism evidence="1 2">
    <name type="scientific">Catharanthus roseus</name>
    <name type="common">Madagascar periwinkle</name>
    <name type="synonym">Vinca rosea</name>
    <dbReference type="NCBI Taxonomy" id="4058"/>
    <lineage>
        <taxon>Eukaryota</taxon>
        <taxon>Viridiplantae</taxon>
        <taxon>Streptophyta</taxon>
        <taxon>Embryophyta</taxon>
        <taxon>Tracheophyta</taxon>
        <taxon>Spermatophyta</taxon>
        <taxon>Magnoliopsida</taxon>
        <taxon>eudicotyledons</taxon>
        <taxon>Gunneridae</taxon>
        <taxon>Pentapetalae</taxon>
        <taxon>asterids</taxon>
        <taxon>lamiids</taxon>
        <taxon>Gentianales</taxon>
        <taxon>Apocynaceae</taxon>
        <taxon>Rauvolfioideae</taxon>
        <taxon>Vinceae</taxon>
        <taxon>Catharanthinae</taxon>
        <taxon>Catharanthus</taxon>
    </lineage>
</organism>
<keyword evidence="2" id="KW-1185">Reference proteome</keyword>
<dbReference type="EMBL" id="CM044707">
    <property type="protein sequence ID" value="KAI5653884.1"/>
    <property type="molecule type" value="Genomic_DNA"/>
</dbReference>
<comment type="caution">
    <text evidence="1">The sequence shown here is derived from an EMBL/GenBank/DDBJ whole genome shotgun (WGS) entry which is preliminary data.</text>
</comment>
<protein>
    <submittedName>
        <fullName evidence="1">Uncharacterized protein</fullName>
    </submittedName>
</protein>